<dbReference type="InterPro" id="IPR051168">
    <property type="entry name" value="AASS"/>
</dbReference>
<evidence type="ECO:0000256" key="5">
    <source>
        <dbReference type="ARBA" id="ARBA00023268"/>
    </source>
</evidence>
<comment type="similarity">
    <text evidence="3">In the N-terminal section; belongs to the AlaDH/PNT family.</text>
</comment>
<dbReference type="InterPro" id="IPR032095">
    <property type="entry name" value="Sacchrp_dh-like_C"/>
</dbReference>
<dbReference type="InterPro" id="IPR007886">
    <property type="entry name" value="AlaDH/PNT_N"/>
</dbReference>
<dbReference type="FunFam" id="3.40.50.720:FF:000087">
    <property type="entry name" value="alpha-aminoadipic semialdehyde synthase, mitochondrial"/>
    <property type="match status" value="1"/>
</dbReference>
<evidence type="ECO:0000313" key="9">
    <source>
        <dbReference type="EMBL" id="KAF7259480.1"/>
    </source>
</evidence>
<keyword evidence="10" id="KW-1185">Reference proteome</keyword>
<feature type="domain" description="Alanine dehydrogenase/pyridine nucleotide transhydrogenase NAD(H)-binding" evidence="7">
    <location>
        <begin position="216"/>
        <end position="417"/>
    </location>
</feature>
<dbReference type="GO" id="GO:0005737">
    <property type="term" value="C:cytoplasm"/>
    <property type="evidence" value="ECO:0007669"/>
    <property type="project" value="TreeGrafter"/>
</dbReference>
<dbReference type="Gene3D" id="1.10.1870.10">
    <property type="entry name" value="Domain 3, Saccharopine reductase"/>
    <property type="match status" value="1"/>
</dbReference>
<evidence type="ECO:0000313" key="10">
    <source>
        <dbReference type="Proteomes" id="UP000822476"/>
    </source>
</evidence>
<name>A0A8S9Z1R6_9TREM</name>
<evidence type="ECO:0000259" key="8">
    <source>
        <dbReference type="SMART" id="SM01003"/>
    </source>
</evidence>
<dbReference type="GO" id="GO:0004753">
    <property type="term" value="F:saccharopine dehydrogenase activity"/>
    <property type="evidence" value="ECO:0007669"/>
    <property type="project" value="TreeGrafter"/>
</dbReference>
<evidence type="ECO:0000256" key="3">
    <source>
        <dbReference type="ARBA" id="ARBA00005624"/>
    </source>
</evidence>
<keyword evidence="4" id="KW-0560">Oxidoreductase</keyword>
<feature type="domain" description="Alanine dehydrogenase/pyridine nucleotide transhydrogenase N-terminal" evidence="8">
    <location>
        <begin position="40"/>
        <end position="173"/>
    </location>
</feature>
<evidence type="ECO:0000256" key="4">
    <source>
        <dbReference type="ARBA" id="ARBA00023002"/>
    </source>
</evidence>
<comment type="caution">
    <text evidence="9">The sequence shown here is derived from an EMBL/GenBank/DDBJ whole genome shotgun (WGS) entry which is preliminary data.</text>
</comment>
<dbReference type="SMART" id="SM01002">
    <property type="entry name" value="AlaDh_PNT_C"/>
    <property type="match status" value="1"/>
</dbReference>
<dbReference type="Pfam" id="PF05222">
    <property type="entry name" value="AlaDh_PNT_N"/>
    <property type="match status" value="1"/>
</dbReference>
<dbReference type="PANTHER" id="PTHR11133:SF22">
    <property type="entry name" value="ALPHA-AMINOADIPIC SEMIALDEHYDE SYNTHASE, MITOCHONDRIAL"/>
    <property type="match status" value="1"/>
</dbReference>
<comment type="pathway">
    <text evidence="1">Amino-acid degradation; L-lysine degradation via saccharopine pathway; glutaryl-CoA from L-lysine: step 1/6.</text>
</comment>
<dbReference type="SUPFAM" id="SSF51735">
    <property type="entry name" value="NAD(P)-binding Rossmann-fold domains"/>
    <property type="match status" value="1"/>
</dbReference>
<gene>
    <name evidence="9" type="ORF">EG68_03376</name>
</gene>
<dbReference type="Pfam" id="PF03435">
    <property type="entry name" value="Sacchrp_dh_NADP"/>
    <property type="match status" value="1"/>
</dbReference>
<dbReference type="Proteomes" id="UP000822476">
    <property type="component" value="Unassembled WGS sequence"/>
</dbReference>
<dbReference type="InterPro" id="IPR007698">
    <property type="entry name" value="AlaDH/PNT_NAD(H)-bd"/>
</dbReference>
<reference evidence="9" key="1">
    <citation type="submission" date="2019-07" db="EMBL/GenBank/DDBJ databases">
        <title>Annotation for the trematode Paragonimus miyazaki's.</title>
        <authorList>
            <person name="Choi Y.-J."/>
        </authorList>
    </citation>
    <scope>NUCLEOTIDE SEQUENCE</scope>
    <source>
        <strain evidence="9">Japan</strain>
    </source>
</reference>
<dbReference type="EMBL" id="JTDE01001182">
    <property type="protein sequence ID" value="KAF7259480.1"/>
    <property type="molecule type" value="Genomic_DNA"/>
</dbReference>
<dbReference type="GO" id="GO:0019878">
    <property type="term" value="P:lysine biosynthetic process via aminoadipic acid"/>
    <property type="evidence" value="ECO:0007669"/>
    <property type="project" value="TreeGrafter"/>
</dbReference>
<protein>
    <recommendedName>
        <fullName evidence="11">Saccharopine dehydrogenase (NAD(+), L-glutamate-forming)</fullName>
    </recommendedName>
</protein>
<dbReference type="PANTHER" id="PTHR11133">
    <property type="entry name" value="SACCHAROPINE DEHYDROGENASE"/>
    <property type="match status" value="1"/>
</dbReference>
<organism evidence="9 10">
    <name type="scientific">Paragonimus skrjabini miyazakii</name>
    <dbReference type="NCBI Taxonomy" id="59628"/>
    <lineage>
        <taxon>Eukaryota</taxon>
        <taxon>Metazoa</taxon>
        <taxon>Spiralia</taxon>
        <taxon>Lophotrochozoa</taxon>
        <taxon>Platyhelminthes</taxon>
        <taxon>Trematoda</taxon>
        <taxon>Digenea</taxon>
        <taxon>Plagiorchiida</taxon>
        <taxon>Troglotremata</taxon>
        <taxon>Troglotrematidae</taxon>
        <taxon>Paragonimus</taxon>
    </lineage>
</organism>
<evidence type="ECO:0000256" key="1">
    <source>
        <dbReference type="ARBA" id="ARBA00004682"/>
    </source>
</evidence>
<dbReference type="Gene3D" id="3.30.360.10">
    <property type="entry name" value="Dihydrodipicolinate Reductase, domain 2"/>
    <property type="match status" value="1"/>
</dbReference>
<dbReference type="SMART" id="SM01003">
    <property type="entry name" value="AlaDh_PNT_N"/>
    <property type="match status" value="1"/>
</dbReference>
<dbReference type="SUPFAM" id="SSF52283">
    <property type="entry name" value="Formate/glycerate dehydrogenase catalytic domain-like"/>
    <property type="match status" value="1"/>
</dbReference>
<dbReference type="InterPro" id="IPR036291">
    <property type="entry name" value="NAD(P)-bd_dom_sf"/>
</dbReference>
<evidence type="ECO:0000259" key="7">
    <source>
        <dbReference type="SMART" id="SM01002"/>
    </source>
</evidence>
<evidence type="ECO:0008006" key="11">
    <source>
        <dbReference type="Google" id="ProtNLM"/>
    </source>
</evidence>
<evidence type="ECO:0000256" key="6">
    <source>
        <dbReference type="ARBA" id="ARBA00025744"/>
    </source>
</evidence>
<dbReference type="InterPro" id="IPR005097">
    <property type="entry name" value="Sacchrp_dh_NADP-bd"/>
</dbReference>
<dbReference type="AlphaFoldDB" id="A0A8S9Z1R6"/>
<keyword evidence="5" id="KW-0511">Multifunctional enzyme</keyword>
<evidence type="ECO:0000256" key="2">
    <source>
        <dbReference type="ARBA" id="ARBA00004720"/>
    </source>
</evidence>
<proteinExistence type="inferred from homology"/>
<accession>A0A8S9Z1R6</accession>
<dbReference type="SUPFAM" id="SSF55347">
    <property type="entry name" value="Glyceraldehyde-3-phosphate dehydrogenase-like, C-terminal domain"/>
    <property type="match status" value="1"/>
</dbReference>
<dbReference type="CDD" id="cd12189">
    <property type="entry name" value="LKR_SDH_like"/>
    <property type="match status" value="1"/>
</dbReference>
<comment type="similarity">
    <text evidence="6">In the C-terminal section; belongs to the saccharopine dehydrogenase family.</text>
</comment>
<dbReference type="Pfam" id="PF16653">
    <property type="entry name" value="Sacchrp_dh_C"/>
    <property type="match status" value="1"/>
</dbReference>
<dbReference type="Gene3D" id="3.40.50.720">
    <property type="entry name" value="NAD(P)-binding Rossmann-like Domain"/>
    <property type="match status" value="3"/>
</dbReference>
<dbReference type="OrthoDB" id="10059875at2759"/>
<sequence length="970" mass="108062">MFSKTAAARHLKSYVKAPSYLLPYCGISQNTPHSVKPVVAIKRETVNLWEQRSPLVPNQVKQLVQNGVRVLVQPSNRRCFSATEFEAAGAIMQEDLHEASLILGVKRPTELRSTDLLPEKTYAFFTHTIKAQPDNMEMLDTLLERKIRIIDYECMVNSANQRVVAFGRYAGFAGTIDILHGLGIRLLAMGHTTPFLQISMAHNYINLQQAQQSVRLAGYEIARGRLPDSIGPLIFVVHGDGNVSQGSQMILDSLPVQYIHPEQLNEVARSGKKNCIYVCVANVSHYMQHVDGKPFVLSEYFKEPQKYKSKFIEKIAPYMSVLINGTYWDARVDRILTRENVKSLMNIRPSISGQPTDEACPTLPHRLLAICDISADPGGSVEFTDECTTMDEPFLIYNPKTERNTKGIVGDGILMCSIDNMPAQLPFEASEHFGNVLMPYLADMIMSDATKPFDEYNARPEVKNIMSDATKPFDEYNARPEVKNAVITSNGELTPNFKYIDDLRAKRTASISPSSERKVLVLGAGYVVPPLVEYLTRDNNLRLTVVSNVQDELASISQNFPKIQARNVNVLEDTKVLNKLVSEHDLVISLIPWKFHPTVVAECVKQKRNLLTASYCTPVLKDMESSLLRCPRLSILINSIQQAGITAFMEMGLDPGIDHLLTKECIDEVTQKGGRVVSYRSFTGGLPAPENSNNPLRYKFSWSPEAAMSTIKEIPADGSLMKMASAMDVFPGFNLEGYPNRDSTRYIDLYGLQGCHTVIRGTLRYSGYTNAVSAMLQLGLLHSKPEQILQPGSPKITWRQLICQKLSLNEKLNVEQMERAILNKLGNDKMKYECLHDLGFLSDDPVAQAGTPLASTSIQLSKVLTYGPNERDLIIMAHELIIDWPDKKQRELRKVSLVAYGQAGQGKAGLAMSRTVGIPAAIAAKMIVNGEVTDKGIVLPLKPHIYKPILERLKQEGIQAQESSSFMSLP</sequence>
<comment type="pathway">
    <text evidence="2">Amino-acid degradation; L-lysine degradation via saccharopine pathway; glutaryl-CoA from L-lysine: step 2/6.</text>
</comment>